<gene>
    <name evidence="2" type="ORF">MEBOL_004277</name>
</gene>
<evidence type="ECO:0000313" key="3">
    <source>
        <dbReference type="Proteomes" id="UP000217289"/>
    </source>
</evidence>
<reference evidence="2 3" key="1">
    <citation type="submission" date="2017-06" db="EMBL/GenBank/DDBJ databases">
        <authorList>
            <person name="Kim H.J."/>
            <person name="Triplett B.A."/>
        </authorList>
    </citation>
    <scope>NUCLEOTIDE SEQUENCE [LARGE SCALE GENOMIC DNA]</scope>
    <source>
        <strain evidence="2 3">DSM 14713</strain>
    </source>
</reference>
<feature type="chain" id="PRO_5012015657" description="Peptidase inhibitor family I36" evidence="1">
    <location>
        <begin position="35"/>
        <end position="128"/>
    </location>
</feature>
<dbReference type="OrthoDB" id="5383213at2"/>
<protein>
    <recommendedName>
        <fullName evidence="4">Peptidase inhibitor family I36</fullName>
    </recommendedName>
</protein>
<dbReference type="KEGG" id="mbd:MEBOL_004277"/>
<dbReference type="RefSeq" id="WP_157775342.1">
    <property type="nucleotide sequence ID" value="NZ_CP022163.1"/>
</dbReference>
<feature type="signal peptide" evidence="1">
    <location>
        <begin position="1"/>
        <end position="34"/>
    </location>
</feature>
<keyword evidence="3" id="KW-1185">Reference proteome</keyword>
<organism evidence="2 3">
    <name type="scientific">Melittangium boletus DSM 14713</name>
    <dbReference type="NCBI Taxonomy" id="1294270"/>
    <lineage>
        <taxon>Bacteria</taxon>
        <taxon>Pseudomonadati</taxon>
        <taxon>Myxococcota</taxon>
        <taxon>Myxococcia</taxon>
        <taxon>Myxococcales</taxon>
        <taxon>Cystobacterineae</taxon>
        <taxon>Archangiaceae</taxon>
        <taxon>Melittangium</taxon>
    </lineage>
</organism>
<dbReference type="EMBL" id="CP022163">
    <property type="protein sequence ID" value="ATB30815.1"/>
    <property type="molecule type" value="Genomic_DNA"/>
</dbReference>
<sequence>MRNQRLVNGVGRSTLAAAGLMAIAALLHPAGASAEGSSPCPWANTLCLFEGENFTGAVFNVRALNPSTGTCVNLPEHGWEGRAHSAINTNSDVASMFLNEDCIGGPAPIHGHESLSSLGFTPKSVWVY</sequence>
<dbReference type="AlphaFoldDB" id="A0A250IGB7"/>
<name>A0A250IGB7_9BACT</name>
<evidence type="ECO:0008006" key="4">
    <source>
        <dbReference type="Google" id="ProtNLM"/>
    </source>
</evidence>
<dbReference type="Pfam" id="PF03995">
    <property type="entry name" value="Inhibitor_I36"/>
    <property type="match status" value="1"/>
</dbReference>
<evidence type="ECO:0000313" key="2">
    <source>
        <dbReference type="EMBL" id="ATB30815.1"/>
    </source>
</evidence>
<keyword evidence="1" id="KW-0732">Signal</keyword>
<evidence type="ECO:0000256" key="1">
    <source>
        <dbReference type="SAM" id="SignalP"/>
    </source>
</evidence>
<accession>A0A250IGB7</accession>
<proteinExistence type="predicted"/>
<dbReference type="Proteomes" id="UP000217289">
    <property type="component" value="Chromosome"/>
</dbReference>